<dbReference type="KEGG" id="ccx:COCOR_05022"/>
<dbReference type="eggNOG" id="COG0823">
    <property type="taxonomic scope" value="Bacteria"/>
</dbReference>
<evidence type="ECO:0000313" key="2">
    <source>
        <dbReference type="Proteomes" id="UP000007587"/>
    </source>
</evidence>
<keyword evidence="1" id="KW-0449">Lipoprotein</keyword>
<sequence length="546" mass="58831">MRMRSWWWVVAAAGSVMGCGAGLEAWDSGKGPEVAEVQARMEAAWGTREVKQVLPPGRTPGTRLDKEPRPELLTDVAGTLYFVVQEEDQRIALWKSDGTTAGTVVVKAFPPTNAILGGLRIGQMTPLGSRLFFHLFEPALGWELWVSDGTTEGTRPVVDMNPGPAGSNQFNITVLNGALSFFRHAPYDQGGTTQLWRSDGTAAGTVQLLDFGRLTGGPGVVLPASGIRVFFTDDFEETVRLWRTDGTAAGTVQLKDFGIPGRYQGTIPWTLRLGESMLFTLQDTVNGTRLWRTDGTTEGTRLLKRLDASADVALFPPQVVDGTVVFTVTDEGPSLEVWKTDGTEAGTLRLDAFGRDGQLLGVAGGFATVLTRTEDRHTKLWRLPLSGGPKEGVTILSNPYADDPKAVPGLRNAVRVEGRIYFARTLGATVQTPRDVDLWVTDGTAEGTRRLSSGLTRPDVFHSPLMALDSGRLLFSAKGNVWITDGTVQGTHAVDSLTANKTPAEAAAFTRVGEHIFFRALPGAPGFSLWAIPADDTGEPSSPLIR</sequence>
<dbReference type="STRING" id="1144275.COCOR_05022"/>
<dbReference type="EMBL" id="CP003389">
    <property type="protein sequence ID" value="AFE06149.1"/>
    <property type="molecule type" value="Genomic_DNA"/>
</dbReference>
<accession>H8MPY9</accession>
<dbReference type="Proteomes" id="UP000007587">
    <property type="component" value="Chromosome"/>
</dbReference>
<keyword evidence="2" id="KW-1185">Reference proteome</keyword>
<protein>
    <submittedName>
        <fullName evidence="1">Putative lipoprotein</fullName>
    </submittedName>
</protein>
<dbReference type="OrthoDB" id="5242130at2"/>
<organism evidence="1 2">
    <name type="scientific">Corallococcus coralloides (strain ATCC 25202 / DSM 2259 / NBRC 100086 / M2)</name>
    <name type="common">Myxococcus coralloides</name>
    <dbReference type="NCBI Taxonomy" id="1144275"/>
    <lineage>
        <taxon>Bacteria</taxon>
        <taxon>Pseudomonadati</taxon>
        <taxon>Myxococcota</taxon>
        <taxon>Myxococcia</taxon>
        <taxon>Myxococcales</taxon>
        <taxon>Cystobacterineae</taxon>
        <taxon>Myxococcaceae</taxon>
        <taxon>Corallococcus</taxon>
    </lineage>
</organism>
<gene>
    <name evidence="1" type="ordered locus">COCOR_05022</name>
</gene>
<reference evidence="2" key="2">
    <citation type="submission" date="2012-03" db="EMBL/GenBank/DDBJ databases">
        <title>Genome sequence of the fruiting myxobacterium Corallococcus coralloides DSM 2259.</title>
        <authorList>
            <person name="Huntley S."/>
            <person name="Zhang Y."/>
            <person name="Treuner-Lange A."/>
            <person name="Sensen C.W."/>
            <person name="Sogaard-Andersen L."/>
        </authorList>
    </citation>
    <scope>NUCLEOTIDE SEQUENCE [LARGE SCALE GENOMIC DNA]</scope>
    <source>
        <strain evidence="2">ATCC 25202 / DSM 2259 / NBRC 100086 / M2</strain>
    </source>
</reference>
<dbReference type="PROSITE" id="PS51257">
    <property type="entry name" value="PROKAR_LIPOPROTEIN"/>
    <property type="match status" value="1"/>
</dbReference>
<proteinExistence type="predicted"/>
<dbReference type="RefSeq" id="WP_014397815.1">
    <property type="nucleotide sequence ID" value="NC_017030.1"/>
</dbReference>
<dbReference type="AlphaFoldDB" id="H8MPY9"/>
<evidence type="ECO:0000313" key="1">
    <source>
        <dbReference type="EMBL" id="AFE06149.1"/>
    </source>
</evidence>
<name>H8MPY9_CORCM</name>
<dbReference type="HOGENOM" id="CLU_043792_0_0_7"/>
<dbReference type="InParanoid" id="H8MPY9"/>
<reference evidence="1 2" key="1">
    <citation type="journal article" date="2012" name="J. Bacteriol.">
        <title>Complete Genome Sequence of the Fruiting Myxobacterium Corallococcus coralloides DSM 2259.</title>
        <authorList>
            <person name="Huntley S."/>
            <person name="Zhang Y."/>
            <person name="Treuner-Lange A."/>
            <person name="Kneip S."/>
            <person name="Sensen C.W."/>
            <person name="Sogaard-Andersen L."/>
        </authorList>
    </citation>
    <scope>NUCLEOTIDE SEQUENCE [LARGE SCALE GENOMIC DNA]</scope>
    <source>
        <strain evidence="2">ATCC 25202 / DSM 2259 / NBRC 100086 / M2</strain>
    </source>
</reference>